<evidence type="ECO:0000256" key="8">
    <source>
        <dbReference type="ARBA" id="ARBA00048731"/>
    </source>
</evidence>
<keyword evidence="6 9" id="KW-0520">NAD</keyword>
<proteinExistence type="inferred from homology"/>
<organism evidence="11 12">
    <name type="scientific">Corynebacterium epidermidicanis</name>
    <dbReference type="NCBI Taxonomy" id="1050174"/>
    <lineage>
        <taxon>Bacteria</taxon>
        <taxon>Bacillati</taxon>
        <taxon>Actinomycetota</taxon>
        <taxon>Actinomycetes</taxon>
        <taxon>Mycobacteriales</taxon>
        <taxon>Corynebacteriaceae</taxon>
        <taxon>Corynebacterium</taxon>
    </lineage>
</organism>
<comment type="similarity">
    <text evidence="3 9">Belongs to the D-isomer specific 2-hydroxyacid dehydrogenase family.</text>
</comment>
<reference evidence="11 12" key="1">
    <citation type="submission" date="2015-05" db="EMBL/GenBank/DDBJ databases">
        <title>Complete genome sequence of Corynebacterium epidermidicanis DSM 45586, isolated from the skin of a dog suffering from pruritus.</title>
        <authorList>
            <person name="Ruckert C."/>
            <person name="Albersmeier A."/>
            <person name="Winkler A."/>
            <person name="Tauch A."/>
        </authorList>
    </citation>
    <scope>NUCLEOTIDE SEQUENCE [LARGE SCALE GENOMIC DNA]</scope>
    <source>
        <strain evidence="11 12">DSM 45586</strain>
    </source>
</reference>
<comment type="function">
    <text evidence="1">Catalyzes the reversible oxidation of 3-phospho-D-glycerate to 3-phosphonooxypyruvate, the first step of the phosphorylated L-serine biosynthesis pathway. Also catalyzes the reversible oxidation of 2-hydroxyglutarate to 2-oxoglutarate.</text>
</comment>
<evidence type="ECO:0000256" key="7">
    <source>
        <dbReference type="ARBA" id="ARBA00048126"/>
    </source>
</evidence>
<dbReference type="GO" id="GO:0004617">
    <property type="term" value="F:phosphoglycerate dehydrogenase activity"/>
    <property type="evidence" value="ECO:0007669"/>
    <property type="project" value="UniProtKB-UniRule"/>
</dbReference>
<evidence type="ECO:0000256" key="9">
    <source>
        <dbReference type="RuleBase" id="RU363003"/>
    </source>
</evidence>
<dbReference type="InterPro" id="IPR029009">
    <property type="entry name" value="ASB_dom_sf"/>
</dbReference>
<dbReference type="InterPro" id="IPR006140">
    <property type="entry name" value="D-isomer_DH_NAD-bd"/>
</dbReference>
<dbReference type="InterPro" id="IPR045626">
    <property type="entry name" value="PGDH_ASB_dom"/>
</dbReference>
<evidence type="ECO:0000259" key="10">
    <source>
        <dbReference type="PROSITE" id="PS51671"/>
    </source>
</evidence>
<dbReference type="STRING" id="1050174.CEPID_05430"/>
<evidence type="ECO:0000256" key="4">
    <source>
        <dbReference type="ARBA" id="ARBA00021582"/>
    </source>
</evidence>
<dbReference type="InterPro" id="IPR006236">
    <property type="entry name" value="PGDH"/>
</dbReference>
<evidence type="ECO:0000256" key="3">
    <source>
        <dbReference type="ARBA" id="ARBA00005854"/>
    </source>
</evidence>
<comment type="pathway">
    <text evidence="2 9">Amino-acid biosynthesis; L-serine biosynthesis; L-serine from 3-phospho-D-glycerate: step 1/3.</text>
</comment>
<keyword evidence="9" id="KW-0718">Serine biosynthesis</keyword>
<protein>
    <recommendedName>
        <fullName evidence="4 9">D-3-phosphoglycerate dehydrogenase</fullName>
        <ecNumber evidence="9">1.1.1.95</ecNumber>
    </recommendedName>
</protein>
<evidence type="ECO:0000256" key="6">
    <source>
        <dbReference type="ARBA" id="ARBA00023027"/>
    </source>
</evidence>
<dbReference type="SUPFAM" id="SSF55021">
    <property type="entry name" value="ACT-like"/>
    <property type="match status" value="1"/>
</dbReference>
<dbReference type="UniPathway" id="UPA00135">
    <property type="reaction ID" value="UER00196"/>
</dbReference>
<comment type="catalytic activity">
    <reaction evidence="8 9">
        <text>(2R)-3-phosphoglycerate + NAD(+) = 3-phosphooxypyruvate + NADH + H(+)</text>
        <dbReference type="Rhea" id="RHEA:12641"/>
        <dbReference type="ChEBI" id="CHEBI:15378"/>
        <dbReference type="ChEBI" id="CHEBI:18110"/>
        <dbReference type="ChEBI" id="CHEBI:57540"/>
        <dbReference type="ChEBI" id="CHEBI:57945"/>
        <dbReference type="ChEBI" id="CHEBI:58272"/>
        <dbReference type="EC" id="1.1.1.95"/>
    </reaction>
</comment>
<dbReference type="FunFam" id="3.40.50.720:FF:000021">
    <property type="entry name" value="D-3-phosphoglycerate dehydrogenase"/>
    <property type="match status" value="1"/>
</dbReference>
<dbReference type="InterPro" id="IPR036291">
    <property type="entry name" value="NAD(P)-bd_dom_sf"/>
</dbReference>
<keyword evidence="9" id="KW-0028">Amino-acid biosynthesis</keyword>
<dbReference type="PATRIC" id="fig|1050174.4.peg.1102"/>
<keyword evidence="5 9" id="KW-0560">Oxidoreductase</keyword>
<dbReference type="CDD" id="cd12173">
    <property type="entry name" value="PGDH_4"/>
    <property type="match status" value="1"/>
</dbReference>
<dbReference type="SUPFAM" id="SSF51735">
    <property type="entry name" value="NAD(P)-binding Rossmann-fold domains"/>
    <property type="match status" value="1"/>
</dbReference>
<comment type="catalytic activity">
    <reaction evidence="7">
        <text>(R)-2-hydroxyglutarate + NAD(+) = 2-oxoglutarate + NADH + H(+)</text>
        <dbReference type="Rhea" id="RHEA:49612"/>
        <dbReference type="ChEBI" id="CHEBI:15378"/>
        <dbReference type="ChEBI" id="CHEBI:15801"/>
        <dbReference type="ChEBI" id="CHEBI:16810"/>
        <dbReference type="ChEBI" id="CHEBI:57540"/>
        <dbReference type="ChEBI" id="CHEBI:57945"/>
        <dbReference type="EC" id="1.1.1.399"/>
    </reaction>
</comment>
<dbReference type="InterPro" id="IPR045865">
    <property type="entry name" value="ACT-like_dom_sf"/>
</dbReference>
<dbReference type="PROSITE" id="PS00065">
    <property type="entry name" value="D_2_HYDROXYACID_DH_1"/>
    <property type="match status" value="1"/>
</dbReference>
<dbReference type="OrthoDB" id="9793626at2"/>
<dbReference type="SUPFAM" id="SSF143548">
    <property type="entry name" value="Serine metabolism enzymes domain"/>
    <property type="match status" value="1"/>
</dbReference>
<dbReference type="Proteomes" id="UP000035368">
    <property type="component" value="Chromosome"/>
</dbReference>
<dbReference type="GO" id="GO:0006564">
    <property type="term" value="P:L-serine biosynthetic process"/>
    <property type="evidence" value="ECO:0007669"/>
    <property type="project" value="UniProtKB-UniRule"/>
</dbReference>
<dbReference type="CDD" id="cd04902">
    <property type="entry name" value="ACT_3PGDH-xct"/>
    <property type="match status" value="1"/>
</dbReference>
<dbReference type="RefSeq" id="WP_047240060.1">
    <property type="nucleotide sequence ID" value="NZ_CP011541.1"/>
</dbReference>
<gene>
    <name evidence="11" type="primary">serA</name>
    <name evidence="11" type="ORF">CEPID_05430</name>
</gene>
<dbReference type="EC" id="1.1.1.95" evidence="9"/>
<evidence type="ECO:0000313" key="11">
    <source>
        <dbReference type="EMBL" id="AKK02955.1"/>
    </source>
</evidence>
<keyword evidence="12" id="KW-1185">Reference proteome</keyword>
<dbReference type="Gene3D" id="3.30.1330.90">
    <property type="entry name" value="D-3-phosphoglycerate dehydrogenase, domain 3"/>
    <property type="match status" value="1"/>
</dbReference>
<accession>A0A0G3GQV4</accession>
<dbReference type="PANTHER" id="PTHR42938">
    <property type="entry name" value="FORMATE DEHYDROGENASE 1"/>
    <property type="match status" value="1"/>
</dbReference>
<dbReference type="InterPro" id="IPR029753">
    <property type="entry name" value="D-isomer_DH_CS"/>
</dbReference>
<dbReference type="Gene3D" id="3.30.70.260">
    <property type="match status" value="1"/>
</dbReference>
<evidence type="ECO:0000256" key="2">
    <source>
        <dbReference type="ARBA" id="ARBA00005216"/>
    </source>
</evidence>
<dbReference type="InterPro" id="IPR006139">
    <property type="entry name" value="D-isomer_2_OHA_DH_cat_dom"/>
</dbReference>
<dbReference type="NCBIfam" id="TIGR01327">
    <property type="entry name" value="PGDH"/>
    <property type="match status" value="1"/>
</dbReference>
<dbReference type="Pfam" id="PF02826">
    <property type="entry name" value="2-Hacid_dh_C"/>
    <property type="match status" value="1"/>
</dbReference>
<dbReference type="SUPFAM" id="SSF52283">
    <property type="entry name" value="Formate/glycerate dehydrogenase catalytic domain-like"/>
    <property type="match status" value="1"/>
</dbReference>
<dbReference type="InterPro" id="IPR002912">
    <property type="entry name" value="ACT_dom"/>
</dbReference>
<dbReference type="PROSITE" id="PS00671">
    <property type="entry name" value="D_2_HYDROXYACID_DH_3"/>
    <property type="match status" value="1"/>
</dbReference>
<sequence length="529" mass="55702">MSSNARPVVLIADKLAPSTVDALGEGVEVRWVDGPNRAELLAAVPEADALLVRSATTVDKEVLDAAKNLKIVGRAGVGLDNVDIASATERGVMVCNAPTSNIHSACEHAISLLLATARQIPAADATLRDGEWKRSAFKGVEIFGKTVGIVGFGHIGQLFAQRLKAFETTLIAYDPYANPARAAQLGVELVELEELMARADFVTIHLPKTKETAGMFNAELLGKAKPGQIIVNAARGGLVDEQALADAIKSGQIRGAGFDVFATEPCTDSPLFGLPEVVVTPHLGASTEEAQDRAGTDVAASVLKALSGEFVADAVNVSGGRVGEEVGRWMELTRKLGLAVGHLLDGAPTRLEVEARGELSTEDVEVLGLSALRGLFTGITDQPVTFVNAPKIAEERGVELEVLTNSESATHRSDVVVRAFSGDGSKATVVGALTGVNRQDKIVRINGRSLDMRAQGQNIFMFYEDKPGAIGQVGTMLGAHNINIEAAAMSLHDDGGAILVLRVNQEVSADLLDNVAAQLGAKKFQLFLD</sequence>
<dbReference type="Pfam" id="PF00389">
    <property type="entry name" value="2-Hacid_dh"/>
    <property type="match status" value="1"/>
</dbReference>
<dbReference type="Gene3D" id="3.40.50.720">
    <property type="entry name" value="NAD(P)-binding Rossmann-like Domain"/>
    <property type="match status" value="2"/>
</dbReference>
<feature type="domain" description="ACT" evidence="10">
    <location>
        <begin position="458"/>
        <end position="529"/>
    </location>
</feature>
<dbReference type="Pfam" id="PF01842">
    <property type="entry name" value="ACT"/>
    <property type="match status" value="1"/>
</dbReference>
<dbReference type="EMBL" id="CP011541">
    <property type="protein sequence ID" value="AKK02955.1"/>
    <property type="molecule type" value="Genomic_DNA"/>
</dbReference>
<dbReference type="InterPro" id="IPR029752">
    <property type="entry name" value="D-isomer_DH_CS1"/>
</dbReference>
<dbReference type="AlphaFoldDB" id="A0A0G3GQV4"/>
<name>A0A0G3GQV4_9CORY</name>
<dbReference type="Pfam" id="PF19304">
    <property type="entry name" value="PGDH_inter"/>
    <property type="match status" value="1"/>
</dbReference>
<dbReference type="PANTHER" id="PTHR42938:SF47">
    <property type="entry name" value="HYDROXYPYRUVATE REDUCTASE"/>
    <property type="match status" value="1"/>
</dbReference>
<dbReference type="KEGG" id="cei:CEPID_05430"/>
<dbReference type="PROSITE" id="PS51671">
    <property type="entry name" value="ACT"/>
    <property type="match status" value="1"/>
</dbReference>
<dbReference type="GO" id="GO:0051287">
    <property type="term" value="F:NAD binding"/>
    <property type="evidence" value="ECO:0007669"/>
    <property type="project" value="UniProtKB-UniRule"/>
</dbReference>
<evidence type="ECO:0000313" key="12">
    <source>
        <dbReference type="Proteomes" id="UP000035368"/>
    </source>
</evidence>
<evidence type="ECO:0000256" key="1">
    <source>
        <dbReference type="ARBA" id="ARBA00003800"/>
    </source>
</evidence>
<evidence type="ECO:0000256" key="5">
    <source>
        <dbReference type="ARBA" id="ARBA00023002"/>
    </source>
</evidence>